<keyword evidence="9" id="KW-1185">Reference proteome</keyword>
<evidence type="ECO:0000256" key="1">
    <source>
        <dbReference type="ARBA" id="ARBA00004141"/>
    </source>
</evidence>
<evidence type="ECO:0000256" key="6">
    <source>
        <dbReference type="SAM" id="MobiDB-lite"/>
    </source>
</evidence>
<feature type="transmembrane region" description="Helical" evidence="7">
    <location>
        <begin position="93"/>
        <end position="122"/>
    </location>
</feature>
<feature type="transmembrane region" description="Helical" evidence="7">
    <location>
        <begin position="230"/>
        <end position="255"/>
    </location>
</feature>
<accession>A0ABU0FA18</accession>
<keyword evidence="4 7" id="KW-1133">Transmembrane helix</keyword>
<organism evidence="8 9">
    <name type="scientific">Labrys monachus</name>
    <dbReference type="NCBI Taxonomy" id="217067"/>
    <lineage>
        <taxon>Bacteria</taxon>
        <taxon>Pseudomonadati</taxon>
        <taxon>Pseudomonadota</taxon>
        <taxon>Alphaproteobacteria</taxon>
        <taxon>Hyphomicrobiales</taxon>
        <taxon>Xanthobacteraceae</taxon>
        <taxon>Labrys</taxon>
    </lineage>
</organism>
<evidence type="ECO:0000313" key="8">
    <source>
        <dbReference type="EMBL" id="MDQ0391459.1"/>
    </source>
</evidence>
<comment type="similarity">
    <text evidence="2">Belongs to the autoinducer-2 exporter (AI-2E) (TC 2.A.86) family.</text>
</comment>
<feature type="compositionally biased region" description="Basic and acidic residues" evidence="6">
    <location>
        <begin position="1"/>
        <end position="14"/>
    </location>
</feature>
<dbReference type="PANTHER" id="PTHR21716">
    <property type="entry name" value="TRANSMEMBRANE PROTEIN"/>
    <property type="match status" value="1"/>
</dbReference>
<feature type="region of interest" description="Disordered" evidence="6">
    <location>
        <begin position="1"/>
        <end position="32"/>
    </location>
</feature>
<evidence type="ECO:0000256" key="4">
    <source>
        <dbReference type="ARBA" id="ARBA00022989"/>
    </source>
</evidence>
<feature type="transmembrane region" description="Helical" evidence="7">
    <location>
        <begin position="64"/>
        <end position="86"/>
    </location>
</feature>
<keyword evidence="3 7" id="KW-0812">Transmembrane</keyword>
<evidence type="ECO:0000256" key="5">
    <source>
        <dbReference type="ARBA" id="ARBA00023136"/>
    </source>
</evidence>
<evidence type="ECO:0000256" key="7">
    <source>
        <dbReference type="SAM" id="Phobius"/>
    </source>
</evidence>
<reference evidence="8 9" key="1">
    <citation type="submission" date="2023-07" db="EMBL/GenBank/DDBJ databases">
        <title>Genomic Encyclopedia of Type Strains, Phase IV (KMG-IV): sequencing the most valuable type-strain genomes for metagenomic binning, comparative biology and taxonomic classification.</title>
        <authorList>
            <person name="Goeker M."/>
        </authorList>
    </citation>
    <scope>NUCLEOTIDE SEQUENCE [LARGE SCALE GENOMIC DNA]</scope>
    <source>
        <strain evidence="8 9">DSM 5896</strain>
    </source>
</reference>
<dbReference type="RefSeq" id="WP_307423812.1">
    <property type="nucleotide sequence ID" value="NZ_JAUSVK010000001.1"/>
</dbReference>
<evidence type="ECO:0000256" key="3">
    <source>
        <dbReference type="ARBA" id="ARBA00022692"/>
    </source>
</evidence>
<feature type="transmembrane region" description="Helical" evidence="7">
    <location>
        <begin position="174"/>
        <end position="196"/>
    </location>
</feature>
<dbReference type="Pfam" id="PF01594">
    <property type="entry name" value="AI-2E_transport"/>
    <property type="match status" value="1"/>
</dbReference>
<dbReference type="Proteomes" id="UP001237448">
    <property type="component" value="Unassembled WGS sequence"/>
</dbReference>
<gene>
    <name evidence="8" type="ORF">J3R73_001251</name>
</gene>
<feature type="transmembrane region" description="Helical" evidence="7">
    <location>
        <begin position="40"/>
        <end position="58"/>
    </location>
</feature>
<comment type="subcellular location">
    <subcellularLocation>
        <location evidence="1">Membrane</location>
        <topology evidence="1">Multi-pass membrane protein</topology>
    </subcellularLocation>
</comment>
<comment type="caution">
    <text evidence="8">The sequence shown here is derived from an EMBL/GenBank/DDBJ whole genome shotgun (WGS) entry which is preliminary data.</text>
</comment>
<feature type="transmembrane region" description="Helical" evidence="7">
    <location>
        <begin position="275"/>
        <end position="308"/>
    </location>
</feature>
<sequence>MAGSRFSDERRRASPEPPADVEGGPSGDPPADLLRPPPDLVLRYAAVGILLILLVGALKASQLFSMPITAGVVLGLIFGPVTDWIADRGVPRALAAALVVVSFLAILLVAAGMLAVPLALWADQIPAMIAVLRAKVALLFDLGRLLGDATVGPAEAPVQALIAAGTGGGSWLEVALASGAFAGGFLLCIFTMYFYLSTRRQMEAHVLRLWLKREARKSAGDFFDRVERRVALYLGIITVINCVMGLIAGLLAWGGGFIYPPAWAAFAAMMNYIPLIGPLIVTAALLAAGFLVAPTAVAALWPAGLYFLCHLVEGELATPALVGHRLTTSPLLVFLSFAFWLWLWGPVGAVLATPILLIIVVAFRVFAEYRHSVDPASDDERA</sequence>
<evidence type="ECO:0000313" key="9">
    <source>
        <dbReference type="Proteomes" id="UP001237448"/>
    </source>
</evidence>
<dbReference type="InterPro" id="IPR002549">
    <property type="entry name" value="AI-2E-like"/>
</dbReference>
<protein>
    <submittedName>
        <fullName evidence="8">PurR-regulated permease PerM</fullName>
    </submittedName>
</protein>
<dbReference type="PANTHER" id="PTHR21716:SF16">
    <property type="entry name" value="BLL1467 PROTEIN"/>
    <property type="match status" value="1"/>
</dbReference>
<evidence type="ECO:0000256" key="2">
    <source>
        <dbReference type="ARBA" id="ARBA00009773"/>
    </source>
</evidence>
<name>A0ABU0FA18_9HYPH</name>
<feature type="transmembrane region" description="Helical" evidence="7">
    <location>
        <begin position="349"/>
        <end position="367"/>
    </location>
</feature>
<dbReference type="EMBL" id="JAUSVK010000001">
    <property type="protein sequence ID" value="MDQ0391459.1"/>
    <property type="molecule type" value="Genomic_DNA"/>
</dbReference>
<proteinExistence type="inferred from homology"/>
<keyword evidence="5 7" id="KW-0472">Membrane</keyword>